<name>A0A2P5A4B9_PARAD</name>
<dbReference type="EMBL" id="JXTB01001072">
    <property type="protein sequence ID" value="PON31400.1"/>
    <property type="molecule type" value="Genomic_DNA"/>
</dbReference>
<protein>
    <submittedName>
        <fullName evidence="1">Uncharacterized protein</fullName>
    </submittedName>
</protein>
<evidence type="ECO:0000313" key="1">
    <source>
        <dbReference type="EMBL" id="PON31400.1"/>
    </source>
</evidence>
<dbReference type="Proteomes" id="UP000237105">
    <property type="component" value="Unassembled WGS sequence"/>
</dbReference>
<gene>
    <name evidence="1" type="ORF">PanWU01x14_370260</name>
</gene>
<comment type="caution">
    <text evidence="1">The sequence shown here is derived from an EMBL/GenBank/DDBJ whole genome shotgun (WGS) entry which is preliminary data.</text>
</comment>
<proteinExistence type="predicted"/>
<accession>A0A2P5A4B9</accession>
<reference evidence="2" key="1">
    <citation type="submission" date="2016-06" db="EMBL/GenBank/DDBJ databases">
        <title>Parallel loss of symbiosis genes in relatives of nitrogen-fixing non-legume Parasponia.</title>
        <authorList>
            <person name="Van Velzen R."/>
            <person name="Holmer R."/>
            <person name="Bu F."/>
            <person name="Rutten L."/>
            <person name="Van Zeijl A."/>
            <person name="Liu W."/>
            <person name="Santuari L."/>
            <person name="Cao Q."/>
            <person name="Sharma T."/>
            <person name="Shen D."/>
            <person name="Roswanjaya Y."/>
            <person name="Wardhani T."/>
            <person name="Kalhor M.S."/>
            <person name="Jansen J."/>
            <person name="Van den Hoogen J."/>
            <person name="Gungor B."/>
            <person name="Hartog M."/>
            <person name="Hontelez J."/>
            <person name="Verver J."/>
            <person name="Yang W.-C."/>
            <person name="Schijlen E."/>
            <person name="Repin R."/>
            <person name="Schilthuizen M."/>
            <person name="Schranz E."/>
            <person name="Heidstra R."/>
            <person name="Miyata K."/>
            <person name="Fedorova E."/>
            <person name="Kohlen W."/>
            <person name="Bisseling T."/>
            <person name="Smit S."/>
            <person name="Geurts R."/>
        </authorList>
    </citation>
    <scope>NUCLEOTIDE SEQUENCE [LARGE SCALE GENOMIC DNA]</scope>
    <source>
        <strain evidence="2">cv. WU1-14</strain>
    </source>
</reference>
<evidence type="ECO:0000313" key="2">
    <source>
        <dbReference type="Proteomes" id="UP000237105"/>
    </source>
</evidence>
<keyword evidence="2" id="KW-1185">Reference proteome</keyword>
<sequence>MISASGCVFGDFTSAPSAVFPSALGMNKSLTFIFIHPVHFGLFLKTFAVAA</sequence>
<dbReference type="AlphaFoldDB" id="A0A2P5A4B9"/>
<organism evidence="1 2">
    <name type="scientific">Parasponia andersonii</name>
    <name type="common">Sponia andersonii</name>
    <dbReference type="NCBI Taxonomy" id="3476"/>
    <lineage>
        <taxon>Eukaryota</taxon>
        <taxon>Viridiplantae</taxon>
        <taxon>Streptophyta</taxon>
        <taxon>Embryophyta</taxon>
        <taxon>Tracheophyta</taxon>
        <taxon>Spermatophyta</taxon>
        <taxon>Magnoliopsida</taxon>
        <taxon>eudicotyledons</taxon>
        <taxon>Gunneridae</taxon>
        <taxon>Pentapetalae</taxon>
        <taxon>rosids</taxon>
        <taxon>fabids</taxon>
        <taxon>Rosales</taxon>
        <taxon>Cannabaceae</taxon>
        <taxon>Parasponia</taxon>
    </lineage>
</organism>